<name>A0ABN2WWZ2_9MICO</name>
<dbReference type="Proteomes" id="UP001500984">
    <property type="component" value="Unassembled WGS sequence"/>
</dbReference>
<sequence>MRPSASPRPADASATVAHPADAVRGTRARAMTRTARAAAIGGSAASALALLLSGCATVDSERPAEVPSVEPETITPVPTPEGTAAVVDVSPGGEESSDFVWQGLARAADAGEETYVHAWVRSYAELPNEGEITLTPEFPDSVSITVDAEAVTVSEADPAMRLIEGTFTVEQLGTSAFALTTEDTEPQEDLHPQGPDDAQRCTAEDGNERIQAASQNLAEALQSGDDAAREEMRLQWAAAPAVWWGIQRTAIDLAGSEQEFAGDFLLEACEPYLQG</sequence>
<evidence type="ECO:0008006" key="4">
    <source>
        <dbReference type="Google" id="ProtNLM"/>
    </source>
</evidence>
<reference evidence="2 3" key="1">
    <citation type="journal article" date="2019" name="Int. J. Syst. Evol. Microbiol.">
        <title>The Global Catalogue of Microorganisms (GCM) 10K type strain sequencing project: providing services to taxonomists for standard genome sequencing and annotation.</title>
        <authorList>
            <consortium name="The Broad Institute Genomics Platform"/>
            <consortium name="The Broad Institute Genome Sequencing Center for Infectious Disease"/>
            <person name="Wu L."/>
            <person name="Ma J."/>
        </authorList>
    </citation>
    <scope>NUCLEOTIDE SEQUENCE [LARGE SCALE GENOMIC DNA]</scope>
    <source>
        <strain evidence="2 3">JCM 15900</strain>
    </source>
</reference>
<accession>A0ABN2WWZ2</accession>
<feature type="region of interest" description="Disordered" evidence="1">
    <location>
        <begin position="1"/>
        <end position="20"/>
    </location>
</feature>
<keyword evidence="3" id="KW-1185">Reference proteome</keyword>
<gene>
    <name evidence="2" type="ORF">GCM10009823_23440</name>
</gene>
<proteinExistence type="predicted"/>
<evidence type="ECO:0000256" key="1">
    <source>
        <dbReference type="SAM" id="MobiDB-lite"/>
    </source>
</evidence>
<feature type="compositionally biased region" description="Low complexity" evidence="1">
    <location>
        <begin position="65"/>
        <end position="82"/>
    </location>
</feature>
<comment type="caution">
    <text evidence="2">The sequence shown here is derived from an EMBL/GenBank/DDBJ whole genome shotgun (WGS) entry which is preliminary data.</text>
</comment>
<feature type="region of interest" description="Disordered" evidence="1">
    <location>
        <begin position="62"/>
        <end position="82"/>
    </location>
</feature>
<evidence type="ECO:0000313" key="2">
    <source>
        <dbReference type="EMBL" id="GAA2100833.1"/>
    </source>
</evidence>
<protein>
    <recommendedName>
        <fullName evidence="4">Lipoprotein</fullName>
    </recommendedName>
</protein>
<organism evidence="2 3">
    <name type="scientific">Brevibacterium salitolerans</name>
    <dbReference type="NCBI Taxonomy" id="1403566"/>
    <lineage>
        <taxon>Bacteria</taxon>
        <taxon>Bacillati</taxon>
        <taxon>Actinomycetota</taxon>
        <taxon>Actinomycetes</taxon>
        <taxon>Micrococcales</taxon>
        <taxon>Brevibacteriaceae</taxon>
        <taxon>Brevibacterium</taxon>
    </lineage>
</organism>
<feature type="compositionally biased region" description="Low complexity" evidence="1">
    <location>
        <begin position="1"/>
        <end position="14"/>
    </location>
</feature>
<evidence type="ECO:0000313" key="3">
    <source>
        <dbReference type="Proteomes" id="UP001500984"/>
    </source>
</evidence>
<dbReference type="EMBL" id="BAAAPZ010000008">
    <property type="protein sequence ID" value="GAA2100833.1"/>
    <property type="molecule type" value="Genomic_DNA"/>
</dbReference>